<accession>A0A834MC59</accession>
<keyword evidence="5" id="KW-0770">Synapse</keyword>
<evidence type="ECO:0000256" key="3">
    <source>
        <dbReference type="ARBA" id="ARBA00004642"/>
    </source>
</evidence>
<dbReference type="Proteomes" id="UP000625711">
    <property type="component" value="Unassembled WGS sequence"/>
</dbReference>
<protein>
    <recommendedName>
        <fullName evidence="10">Dystroglycan 1</fullName>
    </recommendedName>
    <alternativeName>
        <fullName evidence="12">Dystroglycan</fullName>
    </alternativeName>
    <alternativeName>
        <fullName evidence="11">Dystrophin-associated glycoprotein 1</fullName>
    </alternativeName>
</protein>
<dbReference type="AlphaFoldDB" id="A0A834MC59"/>
<dbReference type="Pfam" id="PF05454">
    <property type="entry name" value="DAG1"/>
    <property type="match status" value="1"/>
</dbReference>
<evidence type="ECO:0000256" key="9">
    <source>
        <dbReference type="ARBA" id="ARBA00024991"/>
    </source>
</evidence>
<feature type="domain" description="Peptidase S72" evidence="14">
    <location>
        <begin position="272"/>
        <end position="389"/>
    </location>
</feature>
<dbReference type="GO" id="GO:0005576">
    <property type="term" value="C:extracellular region"/>
    <property type="evidence" value="ECO:0007669"/>
    <property type="project" value="UniProtKB-SubCell"/>
</dbReference>
<dbReference type="InterPro" id="IPR015919">
    <property type="entry name" value="Cadherin-like_sf"/>
</dbReference>
<dbReference type="GO" id="GO:0003676">
    <property type="term" value="F:nucleic acid binding"/>
    <property type="evidence" value="ECO:0007669"/>
    <property type="project" value="InterPro"/>
</dbReference>
<dbReference type="PANTHER" id="PTHR21559">
    <property type="entry name" value="DYSTROGLYCAN-RELATED"/>
    <property type="match status" value="1"/>
</dbReference>
<evidence type="ECO:0000313" key="15">
    <source>
        <dbReference type="EMBL" id="KAF7272594.1"/>
    </source>
</evidence>
<evidence type="ECO:0000256" key="5">
    <source>
        <dbReference type="ARBA" id="ARBA00023018"/>
    </source>
</evidence>
<evidence type="ECO:0000256" key="4">
    <source>
        <dbReference type="ARBA" id="ARBA00022553"/>
    </source>
</evidence>
<dbReference type="InterPro" id="IPR030398">
    <property type="entry name" value="SEA_DG_dom"/>
</dbReference>
<feature type="non-terminal residue" evidence="15">
    <location>
        <position position="1"/>
    </location>
</feature>
<dbReference type="Gene3D" id="3.30.420.10">
    <property type="entry name" value="Ribonuclease H-like superfamily/Ribonuclease H"/>
    <property type="match status" value="1"/>
</dbReference>
<evidence type="ECO:0000256" key="11">
    <source>
        <dbReference type="ARBA" id="ARBA00030092"/>
    </source>
</evidence>
<dbReference type="GO" id="GO:0007411">
    <property type="term" value="P:axon guidance"/>
    <property type="evidence" value="ECO:0007669"/>
    <property type="project" value="TreeGrafter"/>
</dbReference>
<evidence type="ECO:0000256" key="13">
    <source>
        <dbReference type="ARBA" id="ARBA00034100"/>
    </source>
</evidence>
<dbReference type="InterPro" id="IPR008465">
    <property type="entry name" value="DAG1_C"/>
</dbReference>
<dbReference type="GO" id="GO:0016011">
    <property type="term" value="C:dystroglycan complex"/>
    <property type="evidence" value="ECO:0007669"/>
    <property type="project" value="TreeGrafter"/>
</dbReference>
<dbReference type="GO" id="GO:0045211">
    <property type="term" value="C:postsynaptic membrane"/>
    <property type="evidence" value="ECO:0007669"/>
    <property type="project" value="UniProtKB-SubCell"/>
</dbReference>
<comment type="function">
    <text evidence="9">Transmembrane protein that plays important roles in connecting the extracellular matrix to the cytoskeleton. Acts as a cell adhesion receptor in both muscle and non-muscle tissues. Receptor for both DMD and UTRN and, through these interactions, scaffolds axin to the cytoskeleton. Also functions in cell adhesion-mediated signaling and implicated in cell polarity.</text>
</comment>
<evidence type="ECO:0000256" key="8">
    <source>
        <dbReference type="ARBA" id="ARBA00023567"/>
    </source>
</evidence>
<evidence type="ECO:0000313" key="16">
    <source>
        <dbReference type="Proteomes" id="UP000625711"/>
    </source>
</evidence>
<keyword evidence="7" id="KW-0472">Membrane</keyword>
<dbReference type="GO" id="GO:0021675">
    <property type="term" value="P:nerve development"/>
    <property type="evidence" value="ECO:0007669"/>
    <property type="project" value="TreeGrafter"/>
</dbReference>
<keyword evidence="7" id="KW-0628">Postsynaptic cell membrane</keyword>
<dbReference type="GO" id="GO:0042383">
    <property type="term" value="C:sarcolemma"/>
    <property type="evidence" value="ECO:0007669"/>
    <property type="project" value="UniProtKB-SubCell"/>
</dbReference>
<dbReference type="OrthoDB" id="5990676at2759"/>
<dbReference type="InterPro" id="IPR036397">
    <property type="entry name" value="RNaseH_sf"/>
</dbReference>
<evidence type="ECO:0000259" key="14">
    <source>
        <dbReference type="PROSITE" id="PS51699"/>
    </source>
</evidence>
<comment type="subcellular location">
    <subcellularLocation>
        <location evidence="1">Cell membrane</location>
        <location evidence="1">Sarcolemma</location>
    </subcellularLocation>
    <subcellularLocation>
        <location evidence="3">Nucleus</location>
        <location evidence="3">Nucleoplasm</location>
    </subcellularLocation>
    <subcellularLocation>
        <location evidence="13">Postsynaptic cell membrane</location>
    </subcellularLocation>
    <subcellularLocation>
        <location evidence="2">Secreted</location>
        <location evidence="2">Extracellular space</location>
    </subcellularLocation>
</comment>
<evidence type="ECO:0000256" key="6">
    <source>
        <dbReference type="ARBA" id="ARBA00023242"/>
    </source>
</evidence>
<name>A0A834MC59_RHYFE</name>
<dbReference type="Gene3D" id="2.60.40.10">
    <property type="entry name" value="Immunoglobulins"/>
    <property type="match status" value="1"/>
</dbReference>
<dbReference type="InterPro" id="IPR013783">
    <property type="entry name" value="Ig-like_fold"/>
</dbReference>
<organism evidence="15 16">
    <name type="scientific">Rhynchophorus ferrugineus</name>
    <name type="common">Red palm weevil</name>
    <name type="synonym">Curculio ferrugineus</name>
    <dbReference type="NCBI Taxonomy" id="354439"/>
    <lineage>
        <taxon>Eukaryota</taxon>
        <taxon>Metazoa</taxon>
        <taxon>Ecdysozoa</taxon>
        <taxon>Arthropoda</taxon>
        <taxon>Hexapoda</taxon>
        <taxon>Insecta</taxon>
        <taxon>Pterygota</taxon>
        <taxon>Neoptera</taxon>
        <taxon>Endopterygota</taxon>
        <taxon>Coleoptera</taxon>
        <taxon>Polyphaga</taxon>
        <taxon>Cucujiformia</taxon>
        <taxon>Curculionidae</taxon>
        <taxon>Dryophthorinae</taxon>
        <taxon>Rhynchophorus</taxon>
    </lineage>
</organism>
<keyword evidence="16" id="KW-1185">Reference proteome</keyword>
<proteinExistence type="predicted"/>
<comment type="function">
    <text evidence="8">The dystroglycan complex is involved in a number of processes including laminin and basement membrane assembly, sarcolemmal stability, cell survival, peripheral nerve myelination, nodal structure, cell migration, and epithelial polarization.</text>
</comment>
<evidence type="ECO:0000256" key="12">
    <source>
        <dbReference type="ARBA" id="ARBA00031034"/>
    </source>
</evidence>
<dbReference type="GO" id="GO:0043236">
    <property type="term" value="F:laminin binding"/>
    <property type="evidence" value="ECO:0007669"/>
    <property type="project" value="TreeGrafter"/>
</dbReference>
<keyword evidence="6" id="KW-0539">Nucleus</keyword>
<dbReference type="SUPFAM" id="SSF49313">
    <property type="entry name" value="Cadherin-like"/>
    <property type="match status" value="1"/>
</dbReference>
<evidence type="ECO:0000256" key="1">
    <source>
        <dbReference type="ARBA" id="ARBA00004135"/>
    </source>
</evidence>
<keyword evidence="4" id="KW-0597">Phosphoprotein</keyword>
<comment type="caution">
    <text evidence="15">The sequence shown here is derived from an EMBL/GenBank/DDBJ whole genome shotgun (WGS) entry which is preliminary data.</text>
</comment>
<evidence type="ECO:0000256" key="2">
    <source>
        <dbReference type="ARBA" id="ARBA00004239"/>
    </source>
</evidence>
<evidence type="ECO:0000256" key="7">
    <source>
        <dbReference type="ARBA" id="ARBA00023257"/>
    </source>
</evidence>
<sequence length="614" mass="70751">PLANDIHTWVYKVRATDKEGEFEQDQLTIQVQQHPLEKVFNHEFSLNLRIEKPQEYHHYIDWSLTVLRALGKIYSTNMSEITVRKISAVSEPAIFTWSNDTLPSNFCPRSDINELFKMLTANDRGDPSRELGDLLKSGLRVKTVSYRNLSTCIEQLPSPPVTPITNFSPILRNPVDIVNATLGELLVVKVKDDTFYDPEDVEPSMLNITLQTSNFQPIPPTSWLQFDNKNREFFGIPRKTGVTQYWLTCVDSGGLSVKDSLEVHVRPAEKIHYNVEFSMTVEVPFEAFSNNAALQKKFVEKLMHIFDEASPRNFHFLPFKSKKDRDSSDATIVYWFNTSLPVDRCPMEQIKRLEHVLHNSESKSISSRVHRIMAPDFTISTIKVHHVGNCKPKLVMPTPDADVQILLWRRVEYSNAILRLSDETEDLWSKFIMSNEAHFLFSGHVNKQKSRYGTHNPQLIHETSLHPLKITVWCGIHAGNIIGPYFFENDQGVAVTVTTERYHDMIRNFLVSEMDEQGTQDVWFQQDGATVHTPPWPARSPDLTAPDIFLWSFLKSKVYVNKLQTIQHLKNNIHHEIEKNQPKMLQDVMKNPLKRAESCIANRGHHLVDIIFQS</sequence>
<dbReference type="PROSITE" id="PS51699">
    <property type="entry name" value="SEA_DG"/>
    <property type="match status" value="2"/>
</dbReference>
<dbReference type="SMART" id="SM00736">
    <property type="entry name" value="CADG"/>
    <property type="match status" value="1"/>
</dbReference>
<dbReference type="GO" id="GO:0005654">
    <property type="term" value="C:nucleoplasm"/>
    <property type="evidence" value="ECO:0007669"/>
    <property type="project" value="UniProtKB-SubCell"/>
</dbReference>
<dbReference type="PANTHER" id="PTHR21559:SF21">
    <property type="entry name" value="DYSTROGLYCAN 1"/>
    <property type="match status" value="1"/>
</dbReference>
<dbReference type="EMBL" id="JAACXV010013737">
    <property type="protein sequence ID" value="KAF7272594.1"/>
    <property type="molecule type" value="Genomic_DNA"/>
</dbReference>
<reference evidence="15" key="1">
    <citation type="submission" date="2020-08" db="EMBL/GenBank/DDBJ databases">
        <title>Genome sequencing and assembly of the red palm weevil Rhynchophorus ferrugineus.</title>
        <authorList>
            <person name="Dias G.B."/>
            <person name="Bergman C.M."/>
            <person name="Manee M."/>
        </authorList>
    </citation>
    <scope>NUCLEOTIDE SEQUENCE</scope>
    <source>
        <strain evidence="15">AA-2017</strain>
        <tissue evidence="15">Whole larva</tissue>
    </source>
</reference>
<evidence type="ECO:0000256" key="10">
    <source>
        <dbReference type="ARBA" id="ARBA00026224"/>
    </source>
</evidence>
<feature type="domain" description="Peptidase S72" evidence="14">
    <location>
        <begin position="39"/>
        <end position="151"/>
    </location>
</feature>
<gene>
    <name evidence="15" type="ORF">GWI33_014633</name>
</gene>
<dbReference type="GO" id="GO:0005509">
    <property type="term" value="F:calcium ion binding"/>
    <property type="evidence" value="ECO:0007669"/>
    <property type="project" value="InterPro"/>
</dbReference>
<dbReference type="GO" id="GO:0002009">
    <property type="term" value="P:morphogenesis of an epithelium"/>
    <property type="evidence" value="ECO:0007669"/>
    <property type="project" value="TreeGrafter"/>
</dbReference>
<dbReference type="InterPro" id="IPR006644">
    <property type="entry name" value="Cadg"/>
</dbReference>